<dbReference type="InterPro" id="IPR024953">
    <property type="entry name" value="PP_kinase_middle"/>
</dbReference>
<comment type="cofactor">
    <cofactor evidence="8">
        <name>Mg(2+)</name>
        <dbReference type="ChEBI" id="CHEBI:18420"/>
    </cofactor>
</comment>
<dbReference type="Pfam" id="PF13089">
    <property type="entry name" value="PP_kinase_N"/>
    <property type="match status" value="1"/>
</dbReference>
<dbReference type="Pfam" id="PF13090">
    <property type="entry name" value="PP_kinase_C"/>
    <property type="match status" value="1"/>
</dbReference>
<dbReference type="GO" id="GO:0005524">
    <property type="term" value="F:ATP binding"/>
    <property type="evidence" value="ECO:0007669"/>
    <property type="project" value="UniProtKB-KW"/>
</dbReference>
<keyword evidence="6 8" id="KW-0067">ATP-binding</keyword>
<keyword evidence="1 8" id="KW-0597">Phosphoprotein</keyword>
<comment type="similarity">
    <text evidence="8 9">Belongs to the polyphosphate kinase 1 (PPK1) family.</text>
</comment>
<dbReference type="NCBIfam" id="TIGR03705">
    <property type="entry name" value="poly_P_kin"/>
    <property type="match status" value="1"/>
</dbReference>
<evidence type="ECO:0000259" key="12">
    <source>
        <dbReference type="Pfam" id="PF13090"/>
    </source>
</evidence>
<dbReference type="PANTHER" id="PTHR30218">
    <property type="entry name" value="POLYPHOSPHATE KINASE"/>
    <property type="match status" value="1"/>
</dbReference>
<dbReference type="InterPro" id="IPR036830">
    <property type="entry name" value="PP_kinase_middle_dom_sf"/>
</dbReference>
<dbReference type="Gene3D" id="1.20.58.310">
    <property type="entry name" value="Polyphosphate kinase N-terminal domain"/>
    <property type="match status" value="1"/>
</dbReference>
<dbReference type="CDD" id="cd09168">
    <property type="entry name" value="PLDc_PaPPK1_C2_like"/>
    <property type="match status" value="1"/>
</dbReference>
<feature type="domain" description="Polyphosphate kinase N-terminal" evidence="11">
    <location>
        <begin position="19"/>
        <end position="125"/>
    </location>
</feature>
<evidence type="ECO:0000259" key="11">
    <source>
        <dbReference type="Pfam" id="PF13089"/>
    </source>
</evidence>
<feature type="active site" description="Phosphohistidine intermediate" evidence="8">
    <location>
        <position position="467"/>
    </location>
</feature>
<keyword evidence="2 8" id="KW-0808">Transferase</keyword>
<name>A0A8J7HXL5_9NOST</name>
<organism evidence="14 15">
    <name type="scientific">Amazonocrinis nigriterrae CENA67</name>
    <dbReference type="NCBI Taxonomy" id="2794033"/>
    <lineage>
        <taxon>Bacteria</taxon>
        <taxon>Bacillati</taxon>
        <taxon>Cyanobacteriota</taxon>
        <taxon>Cyanophyceae</taxon>
        <taxon>Nostocales</taxon>
        <taxon>Nostocaceae</taxon>
        <taxon>Amazonocrinis</taxon>
        <taxon>Amazonocrinis nigriterrae</taxon>
    </lineage>
</organism>
<proteinExistence type="inferred from homology"/>
<dbReference type="Gene3D" id="3.30.1840.10">
    <property type="entry name" value="Polyphosphate kinase middle domain"/>
    <property type="match status" value="1"/>
</dbReference>
<evidence type="ECO:0000256" key="5">
    <source>
        <dbReference type="ARBA" id="ARBA00022777"/>
    </source>
</evidence>
<evidence type="ECO:0000313" key="14">
    <source>
        <dbReference type="EMBL" id="MBH8565400.1"/>
    </source>
</evidence>
<evidence type="ECO:0000313" key="15">
    <source>
        <dbReference type="Proteomes" id="UP000632766"/>
    </source>
</evidence>
<comment type="caution">
    <text evidence="14">The sequence shown here is derived from an EMBL/GenBank/DDBJ whole genome shotgun (WGS) entry which is preliminary data.</text>
</comment>
<dbReference type="Pfam" id="PF02503">
    <property type="entry name" value="PP_kinase"/>
    <property type="match status" value="1"/>
</dbReference>
<keyword evidence="4 8" id="KW-0547">Nucleotide-binding</keyword>
<dbReference type="Gene3D" id="3.30.870.10">
    <property type="entry name" value="Endonuclease Chain A"/>
    <property type="match status" value="2"/>
</dbReference>
<dbReference type="InterPro" id="IPR025198">
    <property type="entry name" value="PPK_N_dom"/>
</dbReference>
<keyword evidence="15" id="KW-1185">Reference proteome</keyword>
<dbReference type="PIRSF" id="PIRSF015589">
    <property type="entry name" value="PP_kinase"/>
    <property type="match status" value="1"/>
</dbReference>
<dbReference type="NCBIfam" id="NF003917">
    <property type="entry name" value="PRK05443.1-1"/>
    <property type="match status" value="1"/>
</dbReference>
<dbReference type="Proteomes" id="UP000632766">
    <property type="component" value="Unassembled WGS sequence"/>
</dbReference>
<comment type="function">
    <text evidence="8 9">Catalyzes the reversible transfer of the terminal phosphate of ATP to form a long-chain polyphosphate (polyP).</text>
</comment>
<dbReference type="AlphaFoldDB" id="A0A8J7HXL5"/>
<keyword evidence="7 8" id="KW-0460">Magnesium</keyword>
<dbReference type="EC" id="2.7.4.1" evidence="8 9"/>
<dbReference type="NCBIfam" id="NF003921">
    <property type="entry name" value="PRK05443.2-2"/>
    <property type="match status" value="1"/>
</dbReference>
<dbReference type="RefSeq" id="WP_198127198.1">
    <property type="nucleotide sequence ID" value="NZ_JAECZC010000061.1"/>
</dbReference>
<evidence type="ECO:0000256" key="4">
    <source>
        <dbReference type="ARBA" id="ARBA00022741"/>
    </source>
</evidence>
<dbReference type="SUPFAM" id="SSF143724">
    <property type="entry name" value="PHP14-like"/>
    <property type="match status" value="1"/>
</dbReference>
<feature type="domain" description="Polyphosphate kinase C-terminal" evidence="12">
    <location>
        <begin position="535"/>
        <end position="707"/>
    </location>
</feature>
<evidence type="ECO:0000256" key="6">
    <source>
        <dbReference type="ARBA" id="ARBA00022840"/>
    </source>
</evidence>
<evidence type="ECO:0000259" key="10">
    <source>
        <dbReference type="Pfam" id="PF02503"/>
    </source>
</evidence>
<dbReference type="InterPro" id="IPR025200">
    <property type="entry name" value="PPK_C_dom2"/>
</dbReference>
<evidence type="ECO:0000256" key="9">
    <source>
        <dbReference type="RuleBase" id="RU003800"/>
    </source>
</evidence>
<evidence type="ECO:0000256" key="2">
    <source>
        <dbReference type="ARBA" id="ARBA00022679"/>
    </source>
</evidence>
<dbReference type="HAMAP" id="MF_00347">
    <property type="entry name" value="Polyphosphate_kinase"/>
    <property type="match status" value="1"/>
</dbReference>
<sequence length="736" mass="84310">MPKSKKSANPINLNDPQYYLNRELSWLEFNNRVLHEACDPRTPLLERLKFLAIFSSNLDEFFMVRVAALKQQVEAKVSQLTPDGRTPQQQLNDIWAALVPQVTKQHQHFEQVLQPLLANHGIHILDYINLSQKQRTYLDSYYEEQIFPVLTPLAVDPSHPFPYISNLSLNLAVVVKNPDTDEEFFARVKVPNVLPRFLPLPPELGIQHNDQPAYWTGVPLEQAIAHNLESLFPGMNIQEYHPFRITRNADLALEEDEADDLLLAIEQELRKRRIGGSPVRLEIQSQTPEPVRTRLLQDLDLTESDVYQLDGLLGLRDLMYFMALPLPEFKDPPRQSVVPQRLQRLREPSLDPDVLDIEEGKDFFAVIREKDLLVHHPYQSFSATVVRFITHAAHDPNVLAIKMTLYRTSGDSPIVNALIAAAENGKQVSVLVELKARFDEENNIYWARRLERVGVHVVYGLVGLKTHCKTVLVVRREKDSMRRYVHIGTGNYNPKTARLYTDLGLFSCREELGADITDLFNFLTGYSRQKSYRELLVAPVNMRDRFLGLIYREIENVKNGFSGRIVAKMNSLVDPQIIATLYEASRAGVQIDLIVRGICCLRPGLKDISENIRIISIVGRFLEHSRIYYFHNNGQEEIYIGSADWMRRNLDRRVEVITPVKDPDIAKDLQEILGIMLADNRQAWDLQPDGSYIQRRPCEDCPEANSQLTLLNMALRSTGIGSNLIDSKKSSFYTDS</sequence>
<feature type="domain" description="Polyphosphate kinase C-terminal" evidence="13">
    <location>
        <begin position="363"/>
        <end position="528"/>
    </location>
</feature>
<evidence type="ECO:0000256" key="7">
    <source>
        <dbReference type="ARBA" id="ARBA00022842"/>
    </source>
</evidence>
<accession>A0A8J7HXL5</accession>
<dbReference type="NCBIfam" id="NF003918">
    <property type="entry name" value="PRK05443.1-2"/>
    <property type="match status" value="1"/>
</dbReference>
<feature type="binding site" evidence="8">
    <location>
        <position position="500"/>
    </location>
    <ligand>
        <name>ATP</name>
        <dbReference type="ChEBI" id="CHEBI:30616"/>
    </ligand>
</feature>
<feature type="domain" description="Polyphosphate kinase middle" evidence="10">
    <location>
        <begin position="133"/>
        <end position="321"/>
    </location>
</feature>
<gene>
    <name evidence="14" type="primary">ppk1</name>
    <name evidence="8" type="synonym">ppk</name>
    <name evidence="14" type="ORF">I8748_25040</name>
</gene>
<keyword evidence="3 8" id="KW-0479">Metal-binding</keyword>
<feature type="binding site" evidence="8">
    <location>
        <position position="57"/>
    </location>
    <ligand>
        <name>ATP</name>
        <dbReference type="ChEBI" id="CHEBI:30616"/>
    </ligand>
</feature>
<dbReference type="CDD" id="cd09165">
    <property type="entry name" value="PLDc_PaPPK1_C1_like"/>
    <property type="match status" value="1"/>
</dbReference>
<evidence type="ECO:0000256" key="8">
    <source>
        <dbReference type="HAMAP-Rule" id="MF_00347"/>
    </source>
</evidence>
<dbReference type="Pfam" id="PF17941">
    <property type="entry name" value="PP_kinase_C_1"/>
    <property type="match status" value="1"/>
</dbReference>
<dbReference type="PANTHER" id="PTHR30218:SF0">
    <property type="entry name" value="POLYPHOSPHATE KINASE"/>
    <property type="match status" value="1"/>
</dbReference>
<dbReference type="SUPFAM" id="SSF56024">
    <property type="entry name" value="Phospholipase D/nuclease"/>
    <property type="match status" value="2"/>
</dbReference>
<dbReference type="SUPFAM" id="SSF140356">
    <property type="entry name" value="PPK N-terminal domain-like"/>
    <property type="match status" value="1"/>
</dbReference>
<dbReference type="FunFam" id="3.30.870.10:FF:000001">
    <property type="entry name" value="Polyphosphate kinase"/>
    <property type="match status" value="1"/>
</dbReference>
<dbReference type="GO" id="GO:0006799">
    <property type="term" value="P:polyphosphate biosynthetic process"/>
    <property type="evidence" value="ECO:0007669"/>
    <property type="project" value="UniProtKB-UniRule"/>
</dbReference>
<dbReference type="InterPro" id="IPR003414">
    <property type="entry name" value="PP_kinase"/>
</dbReference>
<feature type="binding site" evidence="8">
    <location>
        <position position="624"/>
    </location>
    <ligand>
        <name>ATP</name>
        <dbReference type="ChEBI" id="CHEBI:30616"/>
    </ligand>
</feature>
<dbReference type="EMBL" id="JAECZC010000061">
    <property type="protein sequence ID" value="MBH8565400.1"/>
    <property type="molecule type" value="Genomic_DNA"/>
</dbReference>
<dbReference type="InterPro" id="IPR041108">
    <property type="entry name" value="PP_kinase_C_1"/>
</dbReference>
<evidence type="ECO:0000256" key="1">
    <source>
        <dbReference type="ARBA" id="ARBA00022553"/>
    </source>
</evidence>
<dbReference type="GO" id="GO:0046872">
    <property type="term" value="F:metal ion binding"/>
    <property type="evidence" value="ECO:0007669"/>
    <property type="project" value="UniProtKB-KW"/>
</dbReference>
<evidence type="ECO:0000256" key="3">
    <source>
        <dbReference type="ARBA" id="ARBA00022723"/>
    </source>
</evidence>
<dbReference type="InterPro" id="IPR036832">
    <property type="entry name" value="PPK_N_dom_sf"/>
</dbReference>
<evidence type="ECO:0000259" key="13">
    <source>
        <dbReference type="Pfam" id="PF17941"/>
    </source>
</evidence>
<protein>
    <recommendedName>
        <fullName evidence="8 9">Polyphosphate kinase</fullName>
        <ecNumber evidence="8 9">2.7.4.1</ecNumber>
    </recommendedName>
    <alternativeName>
        <fullName evidence="8">ATP-polyphosphate phosphotransferase</fullName>
    </alternativeName>
    <alternativeName>
        <fullName evidence="8">Polyphosphoric acid kinase</fullName>
    </alternativeName>
</protein>
<keyword evidence="5 8" id="KW-0418">Kinase</keyword>
<comment type="catalytic activity">
    <reaction evidence="8 9">
        <text>[phosphate](n) + ATP = [phosphate](n+1) + ADP</text>
        <dbReference type="Rhea" id="RHEA:19573"/>
        <dbReference type="Rhea" id="RHEA-COMP:9859"/>
        <dbReference type="Rhea" id="RHEA-COMP:14280"/>
        <dbReference type="ChEBI" id="CHEBI:16838"/>
        <dbReference type="ChEBI" id="CHEBI:30616"/>
        <dbReference type="ChEBI" id="CHEBI:456216"/>
        <dbReference type="EC" id="2.7.4.1"/>
    </reaction>
</comment>
<reference evidence="14 15" key="1">
    <citation type="journal article" date="2021" name="Int. J. Syst. Evol. Microbiol.">
        <title>Amazonocrinis nigriterrae gen. nov., sp. nov., Atlanticothrix silvestris gen. nov., sp. nov. and Dendronalium phyllosphericum gen. nov., sp. nov., nostocacean cyanobacteria from Brazilian environments.</title>
        <authorList>
            <person name="Alvarenga D.O."/>
            <person name="Andreote A.P.D."/>
            <person name="Branco L.H.Z."/>
            <person name="Delbaje E."/>
            <person name="Cruz R.B."/>
            <person name="Varani A.M."/>
            <person name="Fiore M.F."/>
        </authorList>
    </citation>
    <scope>NUCLEOTIDE SEQUENCE [LARGE SCALE GENOMIC DNA]</scope>
    <source>
        <strain evidence="14 15">CENA67</strain>
    </source>
</reference>
<feature type="binding site" evidence="8">
    <location>
        <position position="437"/>
    </location>
    <ligand>
        <name>Mg(2+)</name>
        <dbReference type="ChEBI" id="CHEBI:18420"/>
    </ligand>
</feature>
<dbReference type="GO" id="GO:0008976">
    <property type="term" value="F:polyphosphate kinase activity"/>
    <property type="evidence" value="ECO:0007669"/>
    <property type="project" value="UniProtKB-UniRule"/>
</dbReference>
<dbReference type="GO" id="GO:0009358">
    <property type="term" value="C:polyphosphate kinase complex"/>
    <property type="evidence" value="ECO:0007669"/>
    <property type="project" value="InterPro"/>
</dbReference>
<feature type="binding site" evidence="8">
    <location>
        <position position="596"/>
    </location>
    <ligand>
        <name>ATP</name>
        <dbReference type="ChEBI" id="CHEBI:30616"/>
    </ligand>
</feature>
<comment type="PTM">
    <text evidence="8 9">An intermediate of this reaction is the autophosphorylated ppk in which a phosphate is covalently linked to a histidine residue through a N-P bond.</text>
</comment>
<feature type="binding site" evidence="8">
    <location>
        <position position="407"/>
    </location>
    <ligand>
        <name>Mg(2+)</name>
        <dbReference type="ChEBI" id="CHEBI:18420"/>
    </ligand>
</feature>